<dbReference type="EC" id="2.5.1.-" evidence="4"/>
<dbReference type="InterPro" id="IPR036424">
    <property type="entry name" value="UPP_synth-like_sf"/>
</dbReference>
<evidence type="ECO:0000256" key="2">
    <source>
        <dbReference type="ARBA" id="ARBA00022679"/>
    </source>
</evidence>
<evidence type="ECO:0000256" key="5">
    <source>
        <dbReference type="SAM" id="MobiDB-lite"/>
    </source>
</evidence>
<comment type="catalytic activity">
    <reaction evidence="3">
        <text>n isopentenyl diphosphate + (2E,6E)-farnesyl diphosphate = a di-trans,poly-cis-polyprenyl diphosphate + n diphosphate</text>
        <dbReference type="Rhea" id="RHEA:53008"/>
        <dbReference type="Rhea" id="RHEA-COMP:19494"/>
        <dbReference type="ChEBI" id="CHEBI:33019"/>
        <dbReference type="ChEBI" id="CHEBI:128769"/>
        <dbReference type="ChEBI" id="CHEBI:136960"/>
        <dbReference type="ChEBI" id="CHEBI:175763"/>
        <dbReference type="EC" id="2.5.1.87"/>
    </reaction>
</comment>
<dbReference type="GO" id="GO:0045547">
    <property type="term" value="F:ditrans,polycis-polyprenyl diphosphate synthase [(2E,6E)-farnesyl diphosphate specific] activity"/>
    <property type="evidence" value="ECO:0007669"/>
    <property type="project" value="UniProtKB-EC"/>
</dbReference>
<keyword evidence="2 4" id="KW-0808">Transferase</keyword>
<comment type="similarity">
    <text evidence="1 4">Belongs to the UPP synthase family.</text>
</comment>
<feature type="region of interest" description="Disordered" evidence="5">
    <location>
        <begin position="1"/>
        <end position="22"/>
    </location>
</feature>
<accession>A0A6M2CTA4</accession>
<dbReference type="PANTHER" id="PTHR10291">
    <property type="entry name" value="DEHYDRODOLICHYL DIPHOSPHATE SYNTHASE FAMILY MEMBER"/>
    <property type="match status" value="1"/>
</dbReference>
<evidence type="ECO:0000256" key="3">
    <source>
        <dbReference type="ARBA" id="ARBA00047353"/>
    </source>
</evidence>
<dbReference type="GO" id="GO:0016094">
    <property type="term" value="P:polyprenol biosynthetic process"/>
    <property type="evidence" value="ECO:0007669"/>
    <property type="project" value="TreeGrafter"/>
</dbReference>
<dbReference type="InterPro" id="IPR001441">
    <property type="entry name" value="UPP_synth-like"/>
</dbReference>
<dbReference type="AlphaFoldDB" id="A0A6M2CTA4"/>
<dbReference type="PANTHER" id="PTHR10291:SF43">
    <property type="entry name" value="DEHYDRODOLICHYL DIPHOSPHATE SYNTHASE COMPLEX SUBUNIT DHDDS"/>
    <property type="match status" value="1"/>
</dbReference>
<dbReference type="SUPFAM" id="SSF64005">
    <property type="entry name" value="Undecaprenyl diphosphate synthase"/>
    <property type="match status" value="1"/>
</dbReference>
<organism evidence="6">
    <name type="scientific">Rhipicephalus microplus</name>
    <name type="common">Cattle tick</name>
    <name type="synonym">Boophilus microplus</name>
    <dbReference type="NCBI Taxonomy" id="6941"/>
    <lineage>
        <taxon>Eukaryota</taxon>
        <taxon>Metazoa</taxon>
        <taxon>Ecdysozoa</taxon>
        <taxon>Arthropoda</taxon>
        <taxon>Chelicerata</taxon>
        <taxon>Arachnida</taxon>
        <taxon>Acari</taxon>
        <taxon>Parasitiformes</taxon>
        <taxon>Ixodida</taxon>
        <taxon>Ixodoidea</taxon>
        <taxon>Ixodidae</taxon>
        <taxon>Rhipicephalinae</taxon>
        <taxon>Rhipicephalus</taxon>
        <taxon>Boophilus</taxon>
    </lineage>
</organism>
<evidence type="ECO:0000256" key="4">
    <source>
        <dbReference type="RuleBase" id="RU363018"/>
    </source>
</evidence>
<dbReference type="EMBL" id="GHWJ01003943">
    <property type="protein sequence ID" value="NOV36680.1"/>
    <property type="molecule type" value="Transcribed_RNA"/>
</dbReference>
<reference evidence="6" key="1">
    <citation type="submission" date="2019-09" db="EMBL/GenBank/DDBJ databases">
        <title>Organ-specific transcriptomic study of the physiology of the cattle tick, Rhipicephalus microplus.</title>
        <authorList>
            <person name="Tirloni L."/>
            <person name="Braz G."/>
            <person name="Gandara A.C.P."/>
            <person name="Sabadin G.A."/>
            <person name="da Silva R.M."/>
            <person name="Guizzo M.G."/>
            <person name="Machado J.A."/>
            <person name="Costa E.P."/>
            <person name="Gomes H.F."/>
            <person name="Moraes J."/>
            <person name="Mota M.B.S."/>
            <person name="Mesquita R.D."/>
            <person name="Alvarenga P.H."/>
            <person name="Alves F."/>
            <person name="Seixas A."/>
            <person name="da Fonseca R.N."/>
            <person name="Fogaca A."/>
            <person name="Logullo C."/>
            <person name="Tanaka A."/>
            <person name="Daffre S."/>
            <person name="Termignoni C."/>
            <person name="Vaz I.S.Jr."/>
            <person name="Oliveira P.L."/>
            <person name="Ribeiro J.M."/>
        </authorList>
    </citation>
    <scope>NUCLEOTIDE SEQUENCE</scope>
    <source>
        <strain evidence="6">Porto Alegre</strain>
    </source>
</reference>
<dbReference type="Pfam" id="PF01255">
    <property type="entry name" value="Prenyltransf"/>
    <property type="match status" value="1"/>
</dbReference>
<dbReference type="GO" id="GO:0005783">
    <property type="term" value="C:endoplasmic reticulum"/>
    <property type="evidence" value="ECO:0007669"/>
    <property type="project" value="TreeGrafter"/>
</dbReference>
<name>A0A6M2CTA4_RHIMP</name>
<dbReference type="OrthoDB" id="4173905at2759"/>
<evidence type="ECO:0000256" key="1">
    <source>
        <dbReference type="ARBA" id="ARBA00005432"/>
    </source>
</evidence>
<proteinExistence type="inferred from homology"/>
<dbReference type="GO" id="GO:1904423">
    <property type="term" value="C:dehydrodolichyl diphosphate synthase complex"/>
    <property type="evidence" value="ECO:0007669"/>
    <property type="project" value="TreeGrafter"/>
</dbReference>
<protein>
    <recommendedName>
        <fullName evidence="4">Alkyl transferase</fullName>
        <ecNumber evidence="4">2.5.1.-</ecNumber>
    </recommendedName>
</protein>
<dbReference type="Gene3D" id="3.40.1180.10">
    <property type="entry name" value="Decaprenyl diphosphate synthase-like"/>
    <property type="match status" value="1"/>
</dbReference>
<sequence>MKDTVGPYRATVESSSDAPSVSDIAKTSEKGWDSQLSWYERIMLWVLRQGTIPRHFTILADGNRRFSRKKKMSLSQVYSLMFRKFTTTWPYMAALGVPEVTYFMISTRNFSRNTRDLVTAIDEMMKFFTRTLQCLNIFRKIGLSVTAVGNLDLLPNEMREKIAQTEVSSDDESPAAKLSLCVAYNTKVGLKNMVLNLISAAQAGAIESDDITAGFLAEWLTVSDTPETELWFRSSGEMRFSEFLVLQSSYSYIHIDPQLWPAITFRNWIWAVLQFQLIVRTSRPLRTVIATCGHLTKTGMAAQLLFLRSPS</sequence>
<dbReference type="VEuPathDB" id="VectorBase:LOC119163900"/>
<evidence type="ECO:0000313" key="6">
    <source>
        <dbReference type="EMBL" id="NOV36680.1"/>
    </source>
</evidence>
<dbReference type="NCBIfam" id="TIGR00055">
    <property type="entry name" value="uppS"/>
    <property type="match status" value="1"/>
</dbReference>